<name>A0AAU8N862_9BACL</name>
<dbReference type="AlphaFoldDB" id="A0AAU8N862"/>
<dbReference type="RefSeq" id="WP_366290688.1">
    <property type="nucleotide sequence ID" value="NZ_CP159992.1"/>
</dbReference>
<dbReference type="GO" id="GO:0005737">
    <property type="term" value="C:cytoplasm"/>
    <property type="evidence" value="ECO:0007669"/>
    <property type="project" value="TreeGrafter"/>
</dbReference>
<dbReference type="InterPro" id="IPR000408">
    <property type="entry name" value="Reg_chr_condens"/>
</dbReference>
<dbReference type="InterPro" id="IPR051553">
    <property type="entry name" value="Ran_GTPase-activating"/>
</dbReference>
<sequence length="543" mass="58013">MYSNVPANHVTTEKSSSSSYPQPMNTPKSKSFRRLTKAVVSAGAVSCLLLSLLSSVTSTDASAAAVEGQPFTGNASDRPVSAPAVSPVSSNTEQKLHYTAVEGGYYYTVALRSDGSVWSWGRNLLGELGISETIRYRHTFSPVRIPHLSDVTAISTSGGGYSAAVQADGSVWHWGAGRTPRAVPGITNAAGVTAGSSTSLVLLRDGTVQSWHNPTDKLPGTSSHEAEREPVLHPIRGLNNVVQTALAGMDGYALKKDGSVWTWKEADKTNAGPSKPKQIKGLTRISYITDQSGDLLVLDAKGKVWRVDSKGKRTPYHHELTVKKMDASSNYVLLVTAKGEVYSYGNTVTGKQGKIKQLSDITDVSAGYYHSLARSSNGTVWGWGGDKYQEAGAPATSSGGMVYTPVQAKLGTDLIVNGKLLPSMYPAVETSAALQLPIKVIATALGAQFQVHTTEGQQSHYTLTYNDRIITVRPNEAQYTVSSRNQNKPKEAQVITLSEPIGNYSGAVTAPYEMFQGLGLNVTWDRSRAALNMDDTNQAASAH</sequence>
<dbReference type="Pfam" id="PF00415">
    <property type="entry name" value="RCC1"/>
    <property type="match status" value="1"/>
</dbReference>
<dbReference type="Pfam" id="PF13540">
    <property type="entry name" value="RCC1_2"/>
    <property type="match status" value="1"/>
</dbReference>
<feature type="region of interest" description="Disordered" evidence="1">
    <location>
        <begin position="1"/>
        <end position="31"/>
    </location>
</feature>
<evidence type="ECO:0000256" key="1">
    <source>
        <dbReference type="SAM" id="MobiDB-lite"/>
    </source>
</evidence>
<dbReference type="PROSITE" id="PS50012">
    <property type="entry name" value="RCC1_3"/>
    <property type="match status" value="2"/>
</dbReference>
<protein>
    <submittedName>
        <fullName evidence="3">Stalk domain-containing protein</fullName>
    </submittedName>
</protein>
<proteinExistence type="predicted"/>
<accession>A0AAU8N862</accession>
<feature type="compositionally biased region" description="Polar residues" evidence="1">
    <location>
        <begin position="1"/>
        <end position="29"/>
    </location>
</feature>
<gene>
    <name evidence="3" type="ORF">ABXS70_21280</name>
</gene>
<dbReference type="GO" id="GO:0005085">
    <property type="term" value="F:guanyl-nucleotide exchange factor activity"/>
    <property type="evidence" value="ECO:0007669"/>
    <property type="project" value="TreeGrafter"/>
</dbReference>
<dbReference type="Gene3D" id="2.130.10.30">
    <property type="entry name" value="Regulator of chromosome condensation 1/beta-lactamase-inhibitor protein II"/>
    <property type="match status" value="3"/>
</dbReference>
<evidence type="ECO:0000259" key="2">
    <source>
        <dbReference type="Pfam" id="PF07833"/>
    </source>
</evidence>
<dbReference type="Pfam" id="PF07833">
    <property type="entry name" value="Cu_amine_oxidN1"/>
    <property type="match status" value="1"/>
</dbReference>
<dbReference type="InterPro" id="IPR012854">
    <property type="entry name" value="Cu_amine_oxidase-like_N"/>
</dbReference>
<dbReference type="PANTHER" id="PTHR45982:SF1">
    <property type="entry name" value="REGULATOR OF CHROMOSOME CONDENSATION"/>
    <property type="match status" value="1"/>
</dbReference>
<organism evidence="3">
    <name type="scientific">Paenibacillus sp. AN1007</name>
    <dbReference type="NCBI Taxonomy" id="3151385"/>
    <lineage>
        <taxon>Bacteria</taxon>
        <taxon>Bacillati</taxon>
        <taxon>Bacillota</taxon>
        <taxon>Bacilli</taxon>
        <taxon>Bacillales</taxon>
        <taxon>Paenibacillaceae</taxon>
        <taxon>Paenibacillus</taxon>
    </lineage>
</organism>
<reference evidence="3" key="1">
    <citation type="submission" date="2024-05" db="EMBL/GenBank/DDBJ databases">
        <title>Draft genome assemblies of 36 bacteria isolated from hibernating arctic ground squirrels.</title>
        <authorList>
            <person name="McKee H."/>
            <person name="Mullen L."/>
            <person name="Drown D.M."/>
            <person name="Duddleston K.N."/>
        </authorList>
    </citation>
    <scope>NUCLEOTIDE SEQUENCE</scope>
    <source>
        <strain evidence="3">AN1007</strain>
    </source>
</reference>
<evidence type="ECO:0000313" key="3">
    <source>
        <dbReference type="EMBL" id="XCP93715.1"/>
    </source>
</evidence>
<dbReference type="SUPFAM" id="SSF50985">
    <property type="entry name" value="RCC1/BLIP-II"/>
    <property type="match status" value="2"/>
</dbReference>
<dbReference type="EMBL" id="CP159992">
    <property type="protein sequence ID" value="XCP93715.1"/>
    <property type="molecule type" value="Genomic_DNA"/>
</dbReference>
<dbReference type="InterPro" id="IPR009091">
    <property type="entry name" value="RCC1/BLIP-II"/>
</dbReference>
<feature type="domain" description="Copper amine oxidase-like N-terminal" evidence="2">
    <location>
        <begin position="416"/>
        <end position="527"/>
    </location>
</feature>
<dbReference type="PANTHER" id="PTHR45982">
    <property type="entry name" value="REGULATOR OF CHROMOSOME CONDENSATION"/>
    <property type="match status" value="1"/>
</dbReference>